<proteinExistence type="predicted"/>
<evidence type="ECO:0000313" key="1">
    <source>
        <dbReference type="EMBL" id="MBB4619960.1"/>
    </source>
</evidence>
<sequence>MDTPTRIALAVLISELRTSEALSANGVKSVLEKLQFHTRLMKEDGFGGEAMEMEALMIDIERRTGLR</sequence>
<dbReference type="RefSeq" id="WP_184117075.1">
    <property type="nucleotide sequence ID" value="NZ_JACHNY010000020.1"/>
</dbReference>
<gene>
    <name evidence="1" type="ORF">GGQ96_004120</name>
</gene>
<protein>
    <submittedName>
        <fullName evidence="1">Uncharacterized protein</fullName>
    </submittedName>
</protein>
<accession>A0A7W7AMY3</accession>
<dbReference type="EMBL" id="JACHNY010000020">
    <property type="protein sequence ID" value="MBB4619960.1"/>
    <property type="molecule type" value="Genomic_DNA"/>
</dbReference>
<dbReference type="AlphaFoldDB" id="A0A7W7AMY3"/>
<name>A0A7W7AMY3_9SPHN</name>
<organism evidence="1 2">
    <name type="scientific">Sphingomonas abaci</name>
    <dbReference type="NCBI Taxonomy" id="237611"/>
    <lineage>
        <taxon>Bacteria</taxon>
        <taxon>Pseudomonadati</taxon>
        <taxon>Pseudomonadota</taxon>
        <taxon>Alphaproteobacteria</taxon>
        <taxon>Sphingomonadales</taxon>
        <taxon>Sphingomonadaceae</taxon>
        <taxon>Sphingomonas</taxon>
    </lineage>
</organism>
<evidence type="ECO:0000313" key="2">
    <source>
        <dbReference type="Proteomes" id="UP000574769"/>
    </source>
</evidence>
<keyword evidence="2" id="KW-1185">Reference proteome</keyword>
<dbReference type="Proteomes" id="UP000574769">
    <property type="component" value="Unassembled WGS sequence"/>
</dbReference>
<comment type="caution">
    <text evidence="1">The sequence shown here is derived from an EMBL/GenBank/DDBJ whole genome shotgun (WGS) entry which is preliminary data.</text>
</comment>
<reference evidence="1 2" key="1">
    <citation type="submission" date="2020-08" db="EMBL/GenBank/DDBJ databases">
        <title>Genomic Encyclopedia of Type Strains, Phase IV (KMG-IV): sequencing the most valuable type-strain genomes for metagenomic binning, comparative biology and taxonomic classification.</title>
        <authorList>
            <person name="Goeker M."/>
        </authorList>
    </citation>
    <scope>NUCLEOTIDE SEQUENCE [LARGE SCALE GENOMIC DNA]</scope>
    <source>
        <strain evidence="1 2">DSM 15867</strain>
    </source>
</reference>